<evidence type="ECO:0000313" key="2">
    <source>
        <dbReference type="EMBL" id="MPN16034.1"/>
    </source>
</evidence>
<proteinExistence type="predicted"/>
<organism evidence="2">
    <name type="scientific">bioreactor metagenome</name>
    <dbReference type="NCBI Taxonomy" id="1076179"/>
    <lineage>
        <taxon>unclassified sequences</taxon>
        <taxon>metagenomes</taxon>
        <taxon>ecological metagenomes</taxon>
    </lineage>
</organism>
<reference evidence="2" key="1">
    <citation type="submission" date="2019-08" db="EMBL/GenBank/DDBJ databases">
        <authorList>
            <person name="Kucharzyk K."/>
            <person name="Murdoch R.W."/>
            <person name="Higgins S."/>
            <person name="Loffler F."/>
        </authorList>
    </citation>
    <scope>NUCLEOTIDE SEQUENCE</scope>
</reference>
<comment type="caution">
    <text evidence="2">The sequence shown here is derived from an EMBL/GenBank/DDBJ whole genome shotgun (WGS) entry which is preliminary data.</text>
</comment>
<dbReference type="Pfam" id="PF14278">
    <property type="entry name" value="TetR_C_8"/>
    <property type="match status" value="1"/>
</dbReference>
<dbReference type="EMBL" id="VSSQ01062931">
    <property type="protein sequence ID" value="MPN16034.1"/>
    <property type="molecule type" value="Genomic_DNA"/>
</dbReference>
<evidence type="ECO:0000259" key="1">
    <source>
        <dbReference type="Pfam" id="PF14278"/>
    </source>
</evidence>
<gene>
    <name evidence="2" type="ORF">SDC9_163372</name>
</gene>
<name>A0A645FVH9_9ZZZZ</name>
<sequence>MDDIENDVLEQICGIIEKLDIQKAIYDPYLIFKELTNIISGDFDFYKYFLQSTSDSRLLEKIKHVLKNRIIEILGAEINNKEMLPYAIEFAVSGILSVYREWFNSDRTYSLEEVSRFAGSLTFNGLYTIFK</sequence>
<dbReference type="InterPro" id="IPR039532">
    <property type="entry name" value="TetR_C_Firmicutes"/>
</dbReference>
<dbReference type="Gene3D" id="1.10.357.10">
    <property type="entry name" value="Tetracycline Repressor, domain 2"/>
    <property type="match status" value="1"/>
</dbReference>
<feature type="domain" description="Transcriptional regulator TetR C-terminal Firmicutes type" evidence="1">
    <location>
        <begin position="29"/>
        <end position="118"/>
    </location>
</feature>
<protein>
    <recommendedName>
        <fullName evidence="1">Transcriptional regulator TetR C-terminal Firmicutes type domain-containing protein</fullName>
    </recommendedName>
</protein>
<dbReference type="AlphaFoldDB" id="A0A645FVH9"/>
<accession>A0A645FVH9</accession>